<keyword evidence="3" id="KW-0719">Serine esterase</keyword>
<proteinExistence type="inferred from homology"/>
<feature type="compositionally biased region" description="Low complexity" evidence="10">
    <location>
        <begin position="398"/>
        <end position="409"/>
    </location>
</feature>
<evidence type="ECO:0000256" key="8">
    <source>
        <dbReference type="ARBA" id="ARBA00024511"/>
    </source>
</evidence>
<dbReference type="EC" id="3.1.1.117" evidence="9"/>
<evidence type="ECO:0000256" key="4">
    <source>
        <dbReference type="ARBA" id="ARBA00022525"/>
    </source>
</evidence>
<comment type="caution">
    <text evidence="14">The sequence shown here is derived from an EMBL/GenBank/DDBJ whole genome shotgun (WGS) entry which is preliminary data.</text>
</comment>
<keyword evidence="5 12" id="KW-0732">Signal</keyword>
<evidence type="ECO:0000256" key="10">
    <source>
        <dbReference type="SAM" id="MobiDB-lite"/>
    </source>
</evidence>
<dbReference type="EMBL" id="MNAD01000986">
    <property type="protein sequence ID" value="OJT09070.1"/>
    <property type="molecule type" value="Genomic_DNA"/>
</dbReference>
<dbReference type="Gene3D" id="3.40.50.1820">
    <property type="entry name" value="alpha/beta hydrolase"/>
    <property type="match status" value="1"/>
</dbReference>
<dbReference type="InterPro" id="IPR029058">
    <property type="entry name" value="AB_hydrolase_fold"/>
</dbReference>
<keyword evidence="11" id="KW-1133">Transmembrane helix</keyword>
<keyword evidence="15" id="KW-1185">Reference proteome</keyword>
<sequence>MLRLLQVLFFLVFLRLGNAAASSACDVTRGQLPKPSDFPIIHTLPDPFTFRLSNRRVNSRADWECRREELITLVQQYLYGFYPDHSRERVVAQRSGDNLTISVFVDGKSATFPAIMTFPPRNATHAGRVPVMINPGSIDNGPFLDSGVALATFDVSTVAVDSTARTGAFWTLYGDRDIGTLTAWAWAHHRILDAIEQVVPEVDSTRVGVIGCSRFGKSALAAGIFDKRIKLSLPLSSGAEGIGPWRYYYESQGAAEKINNIFGGFPYWSNTVLGEFVNITGNSSRLPFDAHELVSLIAPRAVLWDEGQEDWWTNPEGSISVTHGGAKVVFDWLGAGENIGVHPFVRKVFFGTQTQVNFSDISPFPAHPEAYPWATATPKPLTPPPAYSEHPAPQQHLSPNQSTSTSPNTPVGPPLPFPAHAGYGPTPIIAQQTQLLPYYDPRSPYAMAEASSRARWRFIEAVLWAVIILSAVSFVTGWEIQMMMARGARVEPGAYER</sequence>
<comment type="similarity">
    <text evidence="2">Belongs to the carbohydrate esterase 15 (CE15) family.</text>
</comment>
<keyword evidence="7" id="KW-0439">Lignin degradation</keyword>
<feature type="signal peptide" evidence="12">
    <location>
        <begin position="1"/>
        <end position="19"/>
    </location>
</feature>
<evidence type="ECO:0000313" key="14">
    <source>
        <dbReference type="EMBL" id="OJT09070.1"/>
    </source>
</evidence>
<dbReference type="STRING" id="154538.A0A1M2VNE0"/>
<keyword evidence="11" id="KW-0812">Transmembrane</keyword>
<dbReference type="OrthoDB" id="3781271at2759"/>
<keyword evidence="6" id="KW-0378">Hydrolase</keyword>
<evidence type="ECO:0000256" key="3">
    <source>
        <dbReference type="ARBA" id="ARBA00022487"/>
    </source>
</evidence>
<comment type="catalytic activity">
    <reaction evidence="8">
        <text>a 4-O-methyl-alpha-D-glucuronosyl ester derivative + H2O = 4-O-methyl-alpha-D-glucuronate derivative + an alcohol + H(+)</text>
        <dbReference type="Rhea" id="RHEA:67452"/>
        <dbReference type="ChEBI" id="CHEBI:15377"/>
        <dbReference type="ChEBI" id="CHEBI:15378"/>
        <dbReference type="ChEBI" id="CHEBI:30879"/>
        <dbReference type="ChEBI" id="CHEBI:171667"/>
        <dbReference type="ChEBI" id="CHEBI:171668"/>
        <dbReference type="EC" id="3.1.1.117"/>
    </reaction>
    <physiologicalReaction direction="left-to-right" evidence="8">
        <dbReference type="Rhea" id="RHEA:67453"/>
    </physiologicalReaction>
</comment>
<evidence type="ECO:0000256" key="7">
    <source>
        <dbReference type="ARBA" id="ARBA00023185"/>
    </source>
</evidence>
<dbReference type="Proteomes" id="UP000184267">
    <property type="component" value="Unassembled WGS sequence"/>
</dbReference>
<name>A0A1M2VNE0_TRAPU</name>
<dbReference type="InterPro" id="IPR054579">
    <property type="entry name" value="GCE-like_dom"/>
</dbReference>
<evidence type="ECO:0000256" key="6">
    <source>
        <dbReference type="ARBA" id="ARBA00022801"/>
    </source>
</evidence>
<protein>
    <recommendedName>
        <fullName evidence="9">(4-O-methyl)-D-glucuronate--lignin esterase</fullName>
        <ecNumber evidence="9">3.1.1.117</ecNumber>
    </recommendedName>
</protein>
<evidence type="ECO:0000259" key="13">
    <source>
        <dbReference type="Pfam" id="PF22244"/>
    </source>
</evidence>
<feature type="region of interest" description="Disordered" evidence="10">
    <location>
        <begin position="375"/>
        <end position="414"/>
    </location>
</feature>
<comment type="subcellular location">
    <subcellularLocation>
        <location evidence="1">Secreted</location>
    </subcellularLocation>
</comment>
<feature type="transmembrane region" description="Helical" evidence="11">
    <location>
        <begin position="461"/>
        <end position="480"/>
    </location>
</feature>
<gene>
    <name evidence="14" type="ORF">TRAPUB_13</name>
</gene>
<evidence type="ECO:0000256" key="9">
    <source>
        <dbReference type="ARBA" id="ARBA00026105"/>
    </source>
</evidence>
<evidence type="ECO:0000256" key="11">
    <source>
        <dbReference type="SAM" id="Phobius"/>
    </source>
</evidence>
<dbReference type="GO" id="GO:0046274">
    <property type="term" value="P:lignin catabolic process"/>
    <property type="evidence" value="ECO:0007669"/>
    <property type="project" value="UniProtKB-KW"/>
</dbReference>
<feature type="domain" description="4-O-methyl-glucuronoyl methylesterase-like" evidence="13">
    <location>
        <begin position="101"/>
        <end position="334"/>
    </location>
</feature>
<keyword evidence="11" id="KW-0472">Membrane</keyword>
<dbReference type="GO" id="GO:0052689">
    <property type="term" value="F:carboxylic ester hydrolase activity"/>
    <property type="evidence" value="ECO:0007669"/>
    <property type="project" value="UniProtKB-KW"/>
</dbReference>
<feature type="chain" id="PRO_5012115126" description="(4-O-methyl)-D-glucuronate--lignin esterase" evidence="12">
    <location>
        <begin position="20"/>
        <end position="497"/>
    </location>
</feature>
<dbReference type="OMA" id="HPEAYPW"/>
<dbReference type="GO" id="GO:0005576">
    <property type="term" value="C:extracellular region"/>
    <property type="evidence" value="ECO:0007669"/>
    <property type="project" value="UniProtKB-SubCell"/>
</dbReference>
<keyword evidence="4" id="KW-0964">Secreted</keyword>
<dbReference type="AlphaFoldDB" id="A0A1M2VNE0"/>
<evidence type="ECO:0000313" key="15">
    <source>
        <dbReference type="Proteomes" id="UP000184267"/>
    </source>
</evidence>
<evidence type="ECO:0000256" key="5">
    <source>
        <dbReference type="ARBA" id="ARBA00022729"/>
    </source>
</evidence>
<evidence type="ECO:0000256" key="12">
    <source>
        <dbReference type="SAM" id="SignalP"/>
    </source>
</evidence>
<evidence type="ECO:0000256" key="1">
    <source>
        <dbReference type="ARBA" id="ARBA00004613"/>
    </source>
</evidence>
<dbReference type="SUPFAM" id="SSF53474">
    <property type="entry name" value="alpha/beta-Hydrolases"/>
    <property type="match status" value="1"/>
</dbReference>
<dbReference type="Pfam" id="PF22244">
    <property type="entry name" value="GCE_fung"/>
    <property type="match status" value="1"/>
</dbReference>
<reference evidence="14 15" key="1">
    <citation type="submission" date="2016-10" db="EMBL/GenBank/DDBJ databases">
        <title>Genome sequence of the basidiomycete white-rot fungus Trametes pubescens.</title>
        <authorList>
            <person name="Makela M.R."/>
            <person name="Granchi Z."/>
            <person name="Peng M."/>
            <person name="De Vries R.P."/>
            <person name="Grigoriev I."/>
            <person name="Riley R."/>
            <person name="Hilden K."/>
        </authorList>
    </citation>
    <scope>NUCLEOTIDE SEQUENCE [LARGE SCALE GENOMIC DNA]</scope>
    <source>
        <strain evidence="14 15">FBCC735</strain>
    </source>
</reference>
<evidence type="ECO:0000256" key="2">
    <source>
        <dbReference type="ARBA" id="ARBA00010092"/>
    </source>
</evidence>
<accession>A0A1M2VNE0</accession>
<organism evidence="14 15">
    <name type="scientific">Trametes pubescens</name>
    <name type="common">White-rot fungus</name>
    <dbReference type="NCBI Taxonomy" id="154538"/>
    <lineage>
        <taxon>Eukaryota</taxon>
        <taxon>Fungi</taxon>
        <taxon>Dikarya</taxon>
        <taxon>Basidiomycota</taxon>
        <taxon>Agaricomycotina</taxon>
        <taxon>Agaricomycetes</taxon>
        <taxon>Polyporales</taxon>
        <taxon>Polyporaceae</taxon>
        <taxon>Trametes</taxon>
    </lineage>
</organism>